<dbReference type="Proteomes" id="UP000619355">
    <property type="component" value="Unassembled WGS sequence"/>
</dbReference>
<keyword evidence="3" id="KW-1185">Reference proteome</keyword>
<proteinExistence type="predicted"/>
<feature type="region of interest" description="Disordered" evidence="1">
    <location>
        <begin position="1"/>
        <end position="23"/>
    </location>
</feature>
<comment type="caution">
    <text evidence="2">The sequence shown here is derived from an EMBL/GenBank/DDBJ whole genome shotgun (WGS) entry which is preliminary data.</text>
</comment>
<gene>
    <name evidence="2" type="ORF">GCM10018980_60750</name>
</gene>
<feature type="region of interest" description="Disordered" evidence="1">
    <location>
        <begin position="314"/>
        <end position="338"/>
    </location>
</feature>
<evidence type="ECO:0000256" key="1">
    <source>
        <dbReference type="SAM" id="MobiDB-lite"/>
    </source>
</evidence>
<feature type="region of interest" description="Disordered" evidence="1">
    <location>
        <begin position="145"/>
        <end position="173"/>
    </location>
</feature>
<name>A0A919KF11_9ACTN</name>
<organism evidence="2 3">
    <name type="scientific">Streptomyces capoamus</name>
    <dbReference type="NCBI Taxonomy" id="68183"/>
    <lineage>
        <taxon>Bacteria</taxon>
        <taxon>Bacillati</taxon>
        <taxon>Actinomycetota</taxon>
        <taxon>Actinomycetes</taxon>
        <taxon>Kitasatosporales</taxon>
        <taxon>Streptomycetaceae</taxon>
        <taxon>Streptomyces</taxon>
    </lineage>
</organism>
<feature type="compositionally biased region" description="Low complexity" evidence="1">
    <location>
        <begin position="396"/>
        <end position="423"/>
    </location>
</feature>
<sequence length="524" mass="52658">MDTERPENSPAPEGAEPVTSGRRPTAVVVAVATAAVLVVGGGGAYLAAGGGTDGRTDGAAAPGGAGSTPPPLALDGWERTGTGGIAPGEPDPYGSRYVVRGDLPDGPRTAPVYEPRGEVGRARVVRLAKALGVDGTPVAEGRTWRIGGRDGSGPRLTVNRDAPGGWSFDRDAPGTDNCRKVTVCAHDPGAPAGDPVSAARAEKAAAPVLRAAGLDGAKLDASQVMGARRVVNADPVVGGLPTYGWTTGLTVDRKGELVGGHGLLAAPVKGDTYPVLGARRTLDLMNGHEPVRGGHRMGIGGCASAVPLKDRLEQPCGAATGTPRPPADKGGDTGTGTGTATNTVTVEKAVFGLAAQSVGGRQTLVPSWLFQVRGAAADETFTVTYPAVDPAYLASASASSSPGAPATTTPTGSAAPSASGAPGKSRGVRVTAYTAAGRTLNLSFYGGVCADYRTSARESGGRVTVTVTEKPWPGRVCILIAKQYVKTVTLDAPLDGRTVVGTDGKPVPKAAPGSLRPDASARPR</sequence>
<feature type="region of interest" description="Disordered" evidence="1">
    <location>
        <begin position="396"/>
        <end position="427"/>
    </location>
</feature>
<dbReference type="EMBL" id="BNBF01000022">
    <property type="protein sequence ID" value="GHG67553.1"/>
    <property type="molecule type" value="Genomic_DNA"/>
</dbReference>
<reference evidence="3" key="1">
    <citation type="journal article" date="2019" name="Int. J. Syst. Evol. Microbiol.">
        <title>The Global Catalogue of Microorganisms (GCM) 10K type strain sequencing project: providing services to taxonomists for standard genome sequencing and annotation.</title>
        <authorList>
            <consortium name="The Broad Institute Genomics Platform"/>
            <consortium name="The Broad Institute Genome Sequencing Center for Infectious Disease"/>
            <person name="Wu L."/>
            <person name="Ma J."/>
        </authorList>
    </citation>
    <scope>NUCLEOTIDE SEQUENCE [LARGE SCALE GENOMIC DNA]</scope>
    <source>
        <strain evidence="3">JCM 4253</strain>
    </source>
</reference>
<dbReference type="RefSeq" id="WP_189985355.1">
    <property type="nucleotide sequence ID" value="NZ_BNBF01000022.1"/>
</dbReference>
<protein>
    <submittedName>
        <fullName evidence="2">Membrane protein</fullName>
    </submittedName>
</protein>
<feature type="region of interest" description="Disordered" evidence="1">
    <location>
        <begin position="501"/>
        <end position="524"/>
    </location>
</feature>
<dbReference type="AlphaFoldDB" id="A0A919KF11"/>
<evidence type="ECO:0000313" key="3">
    <source>
        <dbReference type="Proteomes" id="UP000619355"/>
    </source>
</evidence>
<evidence type="ECO:0000313" key="2">
    <source>
        <dbReference type="EMBL" id="GHG67553.1"/>
    </source>
</evidence>
<accession>A0A919KF11</accession>